<dbReference type="AlphaFoldDB" id="A0A6J6U279"/>
<reference evidence="2" key="1">
    <citation type="submission" date="2020-05" db="EMBL/GenBank/DDBJ databases">
        <authorList>
            <person name="Chiriac C."/>
            <person name="Salcher M."/>
            <person name="Ghai R."/>
            <person name="Kavagutti S V."/>
        </authorList>
    </citation>
    <scope>NUCLEOTIDE SEQUENCE</scope>
</reference>
<evidence type="ECO:0000313" key="3">
    <source>
        <dbReference type="EMBL" id="CAB4828648.1"/>
    </source>
</evidence>
<dbReference type="EMBL" id="CAFBMH010000047">
    <property type="protein sequence ID" value="CAB4910097.1"/>
    <property type="molecule type" value="Genomic_DNA"/>
</dbReference>
<feature type="region of interest" description="Disordered" evidence="1">
    <location>
        <begin position="1"/>
        <end position="21"/>
    </location>
</feature>
<dbReference type="SUPFAM" id="SSF55781">
    <property type="entry name" value="GAF domain-like"/>
    <property type="match status" value="1"/>
</dbReference>
<organism evidence="2">
    <name type="scientific">freshwater metagenome</name>
    <dbReference type="NCBI Taxonomy" id="449393"/>
    <lineage>
        <taxon>unclassified sequences</taxon>
        <taxon>metagenomes</taxon>
        <taxon>ecological metagenomes</taxon>
    </lineage>
</organism>
<evidence type="ECO:0000313" key="4">
    <source>
        <dbReference type="EMBL" id="CAB4910097.1"/>
    </source>
</evidence>
<gene>
    <name evidence="2" type="ORF">UFOPK2754_01888</name>
    <name evidence="3" type="ORF">UFOPK3139_01228</name>
    <name evidence="4" type="ORF">UFOPK3543_01440</name>
</gene>
<name>A0A6J6U279_9ZZZZ</name>
<accession>A0A6J6U279</accession>
<dbReference type="EMBL" id="CAEZYR010000070">
    <property type="protein sequence ID" value="CAB4752509.1"/>
    <property type="molecule type" value="Genomic_DNA"/>
</dbReference>
<evidence type="ECO:0000313" key="2">
    <source>
        <dbReference type="EMBL" id="CAB4752509.1"/>
    </source>
</evidence>
<protein>
    <submittedName>
        <fullName evidence="2">Unannotated protein</fullName>
    </submittedName>
</protein>
<proteinExistence type="predicted"/>
<dbReference type="EMBL" id="CAFABA010000042">
    <property type="protein sequence ID" value="CAB4828648.1"/>
    <property type="molecule type" value="Genomic_DNA"/>
</dbReference>
<sequence>MRKRKQSPLGPERAVRSIPVTTAEPVHDRRLLIPLEPSLADLAAGLLPGELDAQPAAWTSWAPHDQPSDDASTYWEVPAVDGATYSGRGVGFPEGPTDSTPITIDDITSAEAAGWPYAAGAPDRGHSWVGALAGLGLESEEVSAATNTNITPYLEVRSTTTPPSFPPNNVQDAMALHPSGRAAPPAEAPEGIDAKDFAIRLQRGASIASNELQLHALAARAFDRLAPGGSGMWFAEQSSGRLAPALSDPEDGAGCGVVERHSCPAIFTGATQRFENSDGLDSCPHLSAAGGPPCAAVCVPVGAQGPLRGVLLVRMPTATVLDDATVILIEHVASTIAQRVAEVRGAVGSNGSAD</sequence>
<evidence type="ECO:0000256" key="1">
    <source>
        <dbReference type="SAM" id="MobiDB-lite"/>
    </source>
</evidence>